<dbReference type="EMBL" id="BKAG01000027">
    <property type="protein sequence ID" value="GEP44234.1"/>
    <property type="molecule type" value="Genomic_DNA"/>
</dbReference>
<feature type="transmembrane region" description="Helical" evidence="5">
    <location>
        <begin position="7"/>
        <end position="28"/>
    </location>
</feature>
<organism evidence="7 8">
    <name type="scientific">Brevifollis gellanilyticus</name>
    <dbReference type="NCBI Taxonomy" id="748831"/>
    <lineage>
        <taxon>Bacteria</taxon>
        <taxon>Pseudomonadati</taxon>
        <taxon>Verrucomicrobiota</taxon>
        <taxon>Verrucomicrobiia</taxon>
        <taxon>Verrucomicrobiales</taxon>
        <taxon>Verrucomicrobiaceae</taxon>
    </lineage>
</organism>
<evidence type="ECO:0000256" key="2">
    <source>
        <dbReference type="ARBA" id="ARBA00039140"/>
    </source>
</evidence>
<feature type="active site" evidence="4">
    <location>
        <position position="134"/>
    </location>
</feature>
<dbReference type="Pfam" id="PF01339">
    <property type="entry name" value="CheB_methylest"/>
    <property type="match status" value="1"/>
</dbReference>
<dbReference type="GO" id="GO:0005737">
    <property type="term" value="C:cytoplasm"/>
    <property type="evidence" value="ECO:0007669"/>
    <property type="project" value="InterPro"/>
</dbReference>
<feature type="active site" evidence="4">
    <location>
        <position position="41"/>
    </location>
</feature>
<evidence type="ECO:0000313" key="8">
    <source>
        <dbReference type="Proteomes" id="UP000321577"/>
    </source>
</evidence>
<dbReference type="RefSeq" id="WP_146851993.1">
    <property type="nucleotide sequence ID" value="NZ_BKAG01000027.1"/>
</dbReference>
<dbReference type="InterPro" id="IPR035909">
    <property type="entry name" value="CheB_C"/>
</dbReference>
<dbReference type="Proteomes" id="UP000321577">
    <property type="component" value="Unassembled WGS sequence"/>
</dbReference>
<evidence type="ECO:0000313" key="7">
    <source>
        <dbReference type="EMBL" id="GEP44234.1"/>
    </source>
</evidence>
<evidence type="ECO:0000256" key="3">
    <source>
        <dbReference type="ARBA" id="ARBA00048267"/>
    </source>
</evidence>
<dbReference type="GO" id="GO:0006935">
    <property type="term" value="P:chemotaxis"/>
    <property type="evidence" value="ECO:0007669"/>
    <property type="project" value="UniProtKB-UniRule"/>
</dbReference>
<keyword evidence="5" id="KW-0472">Membrane</keyword>
<dbReference type="PANTHER" id="PTHR42872">
    <property type="entry name" value="PROTEIN-GLUTAMATE METHYLESTERASE/PROTEIN-GLUTAMINE GLUTAMINASE"/>
    <property type="match status" value="1"/>
</dbReference>
<keyword evidence="5" id="KW-0812">Transmembrane</keyword>
<dbReference type="SUPFAM" id="SSF52738">
    <property type="entry name" value="Methylesterase CheB, C-terminal domain"/>
    <property type="match status" value="1"/>
</dbReference>
<dbReference type="GO" id="GO:0008984">
    <property type="term" value="F:protein-glutamate methylesterase activity"/>
    <property type="evidence" value="ECO:0007669"/>
    <property type="project" value="UniProtKB-EC"/>
</dbReference>
<comment type="caution">
    <text evidence="7">The sequence shown here is derived from an EMBL/GenBank/DDBJ whole genome shotgun (WGS) entry which is preliminary data.</text>
</comment>
<feature type="domain" description="CheB-type methylesterase" evidence="6">
    <location>
        <begin position="5"/>
        <end position="185"/>
    </location>
</feature>
<gene>
    <name evidence="7" type="primary">cheB</name>
    <name evidence="7" type="ORF">BGE01nite_35250</name>
</gene>
<name>A0A512MBX7_9BACT</name>
<keyword evidence="5" id="KW-1133">Transmembrane helix</keyword>
<dbReference type="GO" id="GO:0000156">
    <property type="term" value="F:phosphorelay response regulator activity"/>
    <property type="evidence" value="ECO:0007669"/>
    <property type="project" value="InterPro"/>
</dbReference>
<keyword evidence="1 4" id="KW-0378">Hydrolase</keyword>
<keyword evidence="8" id="KW-1185">Reference proteome</keyword>
<accession>A0A512MBX7</accession>
<evidence type="ECO:0000256" key="5">
    <source>
        <dbReference type="SAM" id="Phobius"/>
    </source>
</evidence>
<dbReference type="EC" id="3.1.1.61" evidence="2"/>
<dbReference type="OrthoDB" id="9793421at2"/>
<evidence type="ECO:0000259" key="6">
    <source>
        <dbReference type="PROSITE" id="PS50122"/>
    </source>
</evidence>
<comment type="catalytic activity">
    <reaction evidence="3">
        <text>[protein]-L-glutamate 5-O-methyl ester + H2O = L-glutamyl-[protein] + methanol + H(+)</text>
        <dbReference type="Rhea" id="RHEA:23236"/>
        <dbReference type="Rhea" id="RHEA-COMP:10208"/>
        <dbReference type="Rhea" id="RHEA-COMP:10311"/>
        <dbReference type="ChEBI" id="CHEBI:15377"/>
        <dbReference type="ChEBI" id="CHEBI:15378"/>
        <dbReference type="ChEBI" id="CHEBI:17790"/>
        <dbReference type="ChEBI" id="CHEBI:29973"/>
        <dbReference type="ChEBI" id="CHEBI:82795"/>
        <dbReference type="EC" id="3.1.1.61"/>
    </reaction>
</comment>
<proteinExistence type="predicted"/>
<sequence>MKALPDAAVVIGASVGAIEALMILLPALPASYPLPVFVVVHIPPDKKSTLAELFAQRCSIAVKEAEDKESIRGGVVYFAPADYHLLVESDFTLSLSNEEPVLFSRPAIDVLFQSAADAYGNTLTGVVLTGGSTDGAAGLRSIIDAGGKGLVQSPDSAEGTTMPRAALAHCPEARPFPLQEIAALLKSLPATLSS</sequence>
<reference evidence="7 8" key="1">
    <citation type="submission" date="2019-07" db="EMBL/GenBank/DDBJ databases">
        <title>Whole genome shotgun sequence of Brevifollis gellanilyticus NBRC 108608.</title>
        <authorList>
            <person name="Hosoyama A."/>
            <person name="Uohara A."/>
            <person name="Ohji S."/>
            <person name="Ichikawa N."/>
        </authorList>
    </citation>
    <scope>NUCLEOTIDE SEQUENCE [LARGE SCALE GENOMIC DNA]</scope>
    <source>
        <strain evidence="7 8">NBRC 108608</strain>
    </source>
</reference>
<feature type="active site" evidence="4">
    <location>
        <position position="14"/>
    </location>
</feature>
<dbReference type="InterPro" id="IPR000673">
    <property type="entry name" value="Sig_transdc_resp-reg_Me-estase"/>
</dbReference>
<dbReference type="Gene3D" id="3.40.50.180">
    <property type="entry name" value="Methylesterase CheB, C-terminal domain"/>
    <property type="match status" value="1"/>
</dbReference>
<protein>
    <recommendedName>
        <fullName evidence="2">protein-glutamate methylesterase</fullName>
        <ecNumber evidence="2">3.1.1.61</ecNumber>
    </recommendedName>
</protein>
<dbReference type="PROSITE" id="PS50122">
    <property type="entry name" value="CHEB"/>
    <property type="match status" value="1"/>
</dbReference>
<evidence type="ECO:0000256" key="1">
    <source>
        <dbReference type="ARBA" id="ARBA00022801"/>
    </source>
</evidence>
<evidence type="ECO:0000256" key="4">
    <source>
        <dbReference type="PROSITE-ProRule" id="PRU00050"/>
    </source>
</evidence>
<dbReference type="CDD" id="cd16433">
    <property type="entry name" value="CheB"/>
    <property type="match status" value="1"/>
</dbReference>
<dbReference type="PANTHER" id="PTHR42872:SF6">
    <property type="entry name" value="PROTEIN-GLUTAMATE METHYLESTERASE_PROTEIN-GLUTAMINE GLUTAMINASE"/>
    <property type="match status" value="1"/>
</dbReference>
<keyword evidence="4" id="KW-0145">Chemotaxis</keyword>
<dbReference type="AlphaFoldDB" id="A0A512MBX7"/>